<keyword evidence="3" id="KW-0274">FAD</keyword>
<proteinExistence type="predicted"/>
<dbReference type="PANTHER" id="PTHR42887:SF2">
    <property type="entry name" value="OS12G0638800 PROTEIN"/>
    <property type="match status" value="1"/>
</dbReference>
<dbReference type="Gene3D" id="3.50.50.60">
    <property type="entry name" value="FAD/NAD(P)-binding domain"/>
    <property type="match status" value="1"/>
</dbReference>
<evidence type="ECO:0000256" key="3">
    <source>
        <dbReference type="ARBA" id="ARBA00022827"/>
    </source>
</evidence>
<dbReference type="Pfam" id="PF22780">
    <property type="entry name" value="HI0933_like_1st"/>
    <property type="match status" value="1"/>
</dbReference>
<comment type="caution">
    <text evidence="6">The sequence shown here is derived from an EMBL/GenBank/DDBJ whole genome shotgun (WGS) entry which is preliminary data.</text>
</comment>
<dbReference type="Proteomes" id="UP000886814">
    <property type="component" value="Unassembled WGS sequence"/>
</dbReference>
<dbReference type="PANTHER" id="PTHR42887">
    <property type="entry name" value="OS12G0638800 PROTEIN"/>
    <property type="match status" value="1"/>
</dbReference>
<evidence type="ECO:0000256" key="2">
    <source>
        <dbReference type="ARBA" id="ARBA00022630"/>
    </source>
</evidence>
<reference evidence="6" key="1">
    <citation type="journal article" date="2021" name="PeerJ">
        <title>Extensive microbial diversity within the chicken gut microbiome revealed by metagenomics and culture.</title>
        <authorList>
            <person name="Gilroy R."/>
            <person name="Ravi A."/>
            <person name="Getino M."/>
            <person name="Pursley I."/>
            <person name="Horton D.L."/>
            <person name="Alikhan N.F."/>
            <person name="Baker D."/>
            <person name="Gharbi K."/>
            <person name="Hall N."/>
            <person name="Watson M."/>
            <person name="Adriaenssens E.M."/>
            <person name="Foster-Nyarko E."/>
            <person name="Jarju S."/>
            <person name="Secka A."/>
            <person name="Antonio M."/>
            <person name="Oren A."/>
            <person name="Chaudhuri R.R."/>
            <person name="La Ragione R."/>
            <person name="Hildebrand F."/>
            <person name="Pallen M.J."/>
        </authorList>
    </citation>
    <scope>NUCLEOTIDE SEQUENCE</scope>
    <source>
        <strain evidence="6">CHK195-9823</strain>
    </source>
</reference>
<reference evidence="6" key="2">
    <citation type="submission" date="2021-04" db="EMBL/GenBank/DDBJ databases">
        <authorList>
            <person name="Gilroy R."/>
        </authorList>
    </citation>
    <scope>NUCLEOTIDE SEQUENCE</scope>
    <source>
        <strain evidence="6">CHK195-9823</strain>
    </source>
</reference>
<dbReference type="InterPro" id="IPR057661">
    <property type="entry name" value="RsdA/BaiN/AoA(So)_Rossmann"/>
</dbReference>
<accession>A0A9D1PCM5</accession>
<protein>
    <submittedName>
        <fullName evidence="6">NAD(P)/FAD-dependent oxidoreductase</fullName>
    </submittedName>
</protein>
<feature type="domain" description="RsdA/BaiN/AoA(So)-like Rossmann fold-like" evidence="4">
    <location>
        <begin position="5"/>
        <end position="390"/>
    </location>
</feature>
<dbReference type="InterPro" id="IPR023166">
    <property type="entry name" value="BaiN-like_dom_sf"/>
</dbReference>
<dbReference type="SUPFAM" id="SSF51905">
    <property type="entry name" value="FAD/NAD(P)-binding domain"/>
    <property type="match status" value="1"/>
</dbReference>
<evidence type="ECO:0000313" key="6">
    <source>
        <dbReference type="EMBL" id="HIV38260.1"/>
    </source>
</evidence>
<sequence length="406" mass="44172">MEKRKICIIGGGASGLMAAIMAAREGAEVTLLEHNEKTGRKLLATGNGRCNLTNIHQEPSCYHSLSGILAWEILQGFSLQDTIRFFSQIGVYTKNREGYLYPASMQASSVQELLEMEARYRKVKIKCREHVKEIRKDGQSFQVLTETWSYPADKVILAAGSWASSIQGADGSGYGLAEALGHKIIPPLPALVPLKGRGNWFSKWAGVRTEGKVSLMAQGQIFDQAQGEIQLTDYGVSGIPVFQVSGRAVRLIEEGVQGTLLLDFLPDFDQKGLEGFLRSRQEQCPYKSVKQLLIGLLPQKLAEVLMMGKPDISGLAHKIKEFPVEITGSKSCDQAQVCSGGVPLEEINPKTMESRKVPGLYLAGEILDADGICGGYNLQWAWSTGAVAGKRAASGSVQKGEEEFSC</sequence>
<dbReference type="NCBIfam" id="TIGR00275">
    <property type="entry name" value="aminoacetone oxidase family FAD-binding enzyme"/>
    <property type="match status" value="1"/>
</dbReference>
<feature type="domain" description="RsdA/BaiN/AoA(So)-like insert" evidence="5">
    <location>
        <begin position="189"/>
        <end position="337"/>
    </location>
</feature>
<dbReference type="PRINTS" id="PR00411">
    <property type="entry name" value="PNDRDTASEI"/>
</dbReference>
<dbReference type="InterPro" id="IPR055178">
    <property type="entry name" value="RsdA/BaiN/AoA(So)-like_dom"/>
</dbReference>
<dbReference type="Gene3D" id="2.40.30.10">
    <property type="entry name" value="Translation factors"/>
    <property type="match status" value="1"/>
</dbReference>
<comment type="cofactor">
    <cofactor evidence="1">
        <name>FAD</name>
        <dbReference type="ChEBI" id="CHEBI:57692"/>
    </cofactor>
</comment>
<gene>
    <name evidence="6" type="ORF">H9747_04575</name>
</gene>
<keyword evidence="2" id="KW-0285">Flavoprotein</keyword>
<evidence type="ECO:0000259" key="4">
    <source>
        <dbReference type="Pfam" id="PF03486"/>
    </source>
</evidence>
<dbReference type="InterPro" id="IPR036188">
    <property type="entry name" value="FAD/NAD-bd_sf"/>
</dbReference>
<evidence type="ECO:0000259" key="5">
    <source>
        <dbReference type="Pfam" id="PF22780"/>
    </source>
</evidence>
<organism evidence="6 7">
    <name type="scientific">Candidatus Blautia stercorigallinarum</name>
    <dbReference type="NCBI Taxonomy" id="2838501"/>
    <lineage>
        <taxon>Bacteria</taxon>
        <taxon>Bacillati</taxon>
        <taxon>Bacillota</taxon>
        <taxon>Clostridia</taxon>
        <taxon>Lachnospirales</taxon>
        <taxon>Lachnospiraceae</taxon>
        <taxon>Blautia</taxon>
    </lineage>
</organism>
<dbReference type="PRINTS" id="PR00368">
    <property type="entry name" value="FADPNR"/>
</dbReference>
<dbReference type="AlphaFoldDB" id="A0A9D1PCM5"/>
<evidence type="ECO:0000256" key="1">
    <source>
        <dbReference type="ARBA" id="ARBA00001974"/>
    </source>
</evidence>
<dbReference type="EMBL" id="DXIQ01000027">
    <property type="protein sequence ID" value="HIV38260.1"/>
    <property type="molecule type" value="Genomic_DNA"/>
</dbReference>
<dbReference type="SUPFAM" id="SSF160996">
    <property type="entry name" value="HI0933 insert domain-like"/>
    <property type="match status" value="1"/>
</dbReference>
<evidence type="ECO:0000313" key="7">
    <source>
        <dbReference type="Proteomes" id="UP000886814"/>
    </source>
</evidence>
<dbReference type="InterPro" id="IPR004792">
    <property type="entry name" value="BaiN-like"/>
</dbReference>
<dbReference type="Pfam" id="PF03486">
    <property type="entry name" value="HI0933_like"/>
    <property type="match status" value="1"/>
</dbReference>
<dbReference type="Gene3D" id="1.10.8.260">
    <property type="entry name" value="HI0933 insert domain-like"/>
    <property type="match status" value="1"/>
</dbReference>
<name>A0A9D1PCM5_9FIRM</name>